<dbReference type="Gene3D" id="3.30.160.60">
    <property type="entry name" value="Classic Zinc Finger"/>
    <property type="match status" value="1"/>
</dbReference>
<reference evidence="8 9" key="1">
    <citation type="submission" date="2019-07" db="EMBL/GenBank/DDBJ databases">
        <title>Genomic Encyclopedia of Type Strains, Phase IV (KMG-IV): sequencing the most valuable type-strain genomes for metagenomic binning, comparative biology and taxonomic classification.</title>
        <authorList>
            <person name="Goeker M."/>
        </authorList>
    </citation>
    <scope>NUCLEOTIDE SEQUENCE [LARGE SCALE GENOMIC DNA]</scope>
    <source>
        <strain evidence="8 9">SS015</strain>
    </source>
</reference>
<evidence type="ECO:0000313" key="9">
    <source>
        <dbReference type="Proteomes" id="UP000324159"/>
    </source>
</evidence>
<dbReference type="GO" id="GO:0005886">
    <property type="term" value="C:plasma membrane"/>
    <property type="evidence" value="ECO:0007669"/>
    <property type="project" value="UniProtKB-SubCell"/>
</dbReference>
<keyword evidence="5 7" id="KW-0456">Lyase</keyword>
<keyword evidence="6 7" id="KW-0961">Cell wall biogenesis/degradation</keyword>
<dbReference type="AlphaFoldDB" id="A0A5D3WJU4"/>
<comment type="similarity">
    <text evidence="7">Belongs to the transglycosylase MltG family.</text>
</comment>
<gene>
    <name evidence="7" type="primary">mltG</name>
    <name evidence="8" type="ORF">EDC39_106183</name>
</gene>
<keyword evidence="4 7" id="KW-0472">Membrane</keyword>
<protein>
    <recommendedName>
        <fullName evidence="7">Endolytic murein transglycosylase</fullName>
        <ecNumber evidence="7">4.2.2.29</ecNumber>
    </recommendedName>
    <alternativeName>
        <fullName evidence="7">Peptidoglycan lytic transglycosylase</fullName>
    </alternativeName>
    <alternativeName>
        <fullName evidence="7">Peptidoglycan polymerization terminase</fullName>
    </alternativeName>
</protein>
<dbReference type="EMBL" id="VNIB01000006">
    <property type="protein sequence ID" value="TYO98577.1"/>
    <property type="molecule type" value="Genomic_DNA"/>
</dbReference>
<dbReference type="NCBIfam" id="TIGR00247">
    <property type="entry name" value="endolytic transglycosylase MltG"/>
    <property type="match status" value="1"/>
</dbReference>
<organism evidence="8 9">
    <name type="scientific">Geothermobacter ehrlichii</name>
    <dbReference type="NCBI Taxonomy" id="213224"/>
    <lineage>
        <taxon>Bacteria</taxon>
        <taxon>Pseudomonadati</taxon>
        <taxon>Thermodesulfobacteriota</taxon>
        <taxon>Desulfuromonadia</taxon>
        <taxon>Desulfuromonadales</taxon>
        <taxon>Geothermobacteraceae</taxon>
        <taxon>Geothermobacter</taxon>
    </lineage>
</organism>
<dbReference type="InterPro" id="IPR003770">
    <property type="entry name" value="MLTG-like"/>
</dbReference>
<keyword evidence="9" id="KW-1185">Reference proteome</keyword>
<evidence type="ECO:0000256" key="6">
    <source>
        <dbReference type="ARBA" id="ARBA00023316"/>
    </source>
</evidence>
<evidence type="ECO:0000256" key="2">
    <source>
        <dbReference type="ARBA" id="ARBA00022692"/>
    </source>
</evidence>
<keyword evidence="2 7" id="KW-0812">Transmembrane</keyword>
<name>A0A5D3WJU4_9BACT</name>
<keyword evidence="3 7" id="KW-1133">Transmembrane helix</keyword>
<comment type="caution">
    <text evidence="8">The sequence shown here is derived from an EMBL/GenBank/DDBJ whole genome shotgun (WGS) entry which is preliminary data.</text>
</comment>
<evidence type="ECO:0000313" key="8">
    <source>
        <dbReference type="EMBL" id="TYO98577.1"/>
    </source>
</evidence>
<evidence type="ECO:0000256" key="1">
    <source>
        <dbReference type="ARBA" id="ARBA00022475"/>
    </source>
</evidence>
<dbReference type="Proteomes" id="UP000324159">
    <property type="component" value="Unassembled WGS sequence"/>
</dbReference>
<dbReference type="PANTHER" id="PTHR30518:SF2">
    <property type="entry name" value="ENDOLYTIC MUREIN TRANSGLYCOSYLASE"/>
    <property type="match status" value="1"/>
</dbReference>
<dbReference type="GO" id="GO:0008932">
    <property type="term" value="F:lytic endotransglycosylase activity"/>
    <property type="evidence" value="ECO:0007669"/>
    <property type="project" value="UniProtKB-UniRule"/>
</dbReference>
<sequence length="350" mass="38791">MNANPDQTERPGRRRFRRILLLLALLVPAVIVLGLTWRCLTFLDTAVAPAGEIVVDIPPGSSLTGISNRLAAAGVVGDAAAFRLLARWRGVSGRIKAGEYLFRQPATPGQVLDRLVAGDVRRYRFTVPEGFTLKQIAERFQKQGFGTTEAFLRAAADKRLLARYAPGAPSLEGYLFPETYTIDRAVTPKKLLVAMLEEFRRRLTPDIQAAALRHGLNRHQLVTLASIVQKEAGKKEEMPLIAAVYHNRLRRNMPLQADPTVIYGIRDFDGNLTRRDLATPTPWNTYTRSGLPPGPIASPGLDALRAAAEPAAADYLYFVAKGDGTHAFSRTLKEHNRLVRKYQLHRKGKP</sequence>
<evidence type="ECO:0000256" key="5">
    <source>
        <dbReference type="ARBA" id="ARBA00023239"/>
    </source>
</evidence>
<dbReference type="Pfam" id="PF02618">
    <property type="entry name" value="YceG"/>
    <property type="match status" value="1"/>
</dbReference>
<dbReference type="CDD" id="cd08010">
    <property type="entry name" value="MltG_like"/>
    <property type="match status" value="1"/>
</dbReference>
<comment type="catalytic activity">
    <reaction evidence="7">
        <text>a peptidoglycan chain = a peptidoglycan chain with N-acetyl-1,6-anhydromuramyl-[peptide] at the reducing end + a peptidoglycan chain with N-acetylglucosamine at the non-reducing end.</text>
        <dbReference type="EC" id="4.2.2.29"/>
    </reaction>
</comment>
<feature type="site" description="Important for catalytic activity" evidence="7">
    <location>
        <position position="231"/>
    </location>
</feature>
<dbReference type="FunFam" id="3.30.160.60:FF:000242">
    <property type="entry name" value="Endolytic murein transglycosylase"/>
    <property type="match status" value="1"/>
</dbReference>
<keyword evidence="1 7" id="KW-1003">Cell membrane</keyword>
<evidence type="ECO:0000256" key="7">
    <source>
        <dbReference type="HAMAP-Rule" id="MF_02065"/>
    </source>
</evidence>
<evidence type="ECO:0000256" key="4">
    <source>
        <dbReference type="ARBA" id="ARBA00023136"/>
    </source>
</evidence>
<comment type="function">
    <text evidence="7">Functions as a peptidoglycan terminase that cleaves nascent peptidoglycan strands endolytically to terminate their elongation.</text>
</comment>
<evidence type="ECO:0000256" key="3">
    <source>
        <dbReference type="ARBA" id="ARBA00022989"/>
    </source>
</evidence>
<dbReference type="HAMAP" id="MF_02065">
    <property type="entry name" value="MltG"/>
    <property type="match status" value="1"/>
</dbReference>
<accession>A0A5D3WJU4</accession>
<dbReference type="OrthoDB" id="9814591at2"/>
<dbReference type="GO" id="GO:0071555">
    <property type="term" value="P:cell wall organization"/>
    <property type="evidence" value="ECO:0007669"/>
    <property type="project" value="UniProtKB-KW"/>
</dbReference>
<dbReference type="EC" id="4.2.2.29" evidence="7"/>
<dbReference type="RefSeq" id="WP_148895947.1">
    <property type="nucleotide sequence ID" value="NZ_VNIB01000006.1"/>
</dbReference>
<comment type="subcellular location">
    <subcellularLocation>
        <location evidence="7">Cell membrane</location>
        <topology evidence="7">Single-pass membrane protein</topology>
    </subcellularLocation>
</comment>
<proteinExistence type="inferred from homology"/>
<feature type="transmembrane region" description="Helical" evidence="7">
    <location>
        <begin position="19"/>
        <end position="37"/>
    </location>
</feature>
<dbReference type="Gene3D" id="3.30.1490.480">
    <property type="entry name" value="Endolytic murein transglycosylase"/>
    <property type="match status" value="1"/>
</dbReference>
<dbReference type="GO" id="GO:0009252">
    <property type="term" value="P:peptidoglycan biosynthetic process"/>
    <property type="evidence" value="ECO:0007669"/>
    <property type="project" value="UniProtKB-UniRule"/>
</dbReference>
<dbReference type="PANTHER" id="PTHR30518">
    <property type="entry name" value="ENDOLYTIC MUREIN TRANSGLYCOSYLASE"/>
    <property type="match status" value="1"/>
</dbReference>